<reference evidence="2" key="1">
    <citation type="journal article" date="2019" name="Int. J. Syst. Evol. Microbiol.">
        <title>The Global Catalogue of Microorganisms (GCM) 10K type strain sequencing project: providing services to taxonomists for standard genome sequencing and annotation.</title>
        <authorList>
            <consortium name="The Broad Institute Genomics Platform"/>
            <consortium name="The Broad Institute Genome Sequencing Center for Infectious Disease"/>
            <person name="Wu L."/>
            <person name="Ma J."/>
        </authorList>
    </citation>
    <scope>NUCLEOTIDE SEQUENCE [LARGE SCALE GENOMIC DNA]</scope>
    <source>
        <strain evidence="2">KCTC 42953</strain>
    </source>
</reference>
<proteinExistence type="predicted"/>
<comment type="caution">
    <text evidence="1">The sequence shown here is derived from an EMBL/GenBank/DDBJ whole genome shotgun (WGS) entry which is preliminary data.</text>
</comment>
<protein>
    <submittedName>
        <fullName evidence="1">Uncharacterized protein</fullName>
    </submittedName>
</protein>
<evidence type="ECO:0000313" key="1">
    <source>
        <dbReference type="EMBL" id="MFC3195906.1"/>
    </source>
</evidence>
<evidence type="ECO:0000313" key="2">
    <source>
        <dbReference type="Proteomes" id="UP001595533"/>
    </source>
</evidence>
<accession>A0ABV7JIK9</accession>
<sequence>MNTAEIHTSGDDEQRKQLMTNIKVLQRELVKTSMKPSKDALQYAQLLSAIHTERAKLKALNARAPVSG</sequence>
<dbReference type="RefSeq" id="WP_077412748.1">
    <property type="nucleotide sequence ID" value="NZ_JBHRTS010000011.1"/>
</dbReference>
<organism evidence="1 2">
    <name type="scientific">Marinicella sediminis</name>
    <dbReference type="NCBI Taxonomy" id="1792834"/>
    <lineage>
        <taxon>Bacteria</taxon>
        <taxon>Pseudomonadati</taxon>
        <taxon>Pseudomonadota</taxon>
        <taxon>Gammaproteobacteria</taxon>
        <taxon>Lysobacterales</taxon>
        <taxon>Marinicellaceae</taxon>
        <taxon>Marinicella</taxon>
    </lineage>
</organism>
<gene>
    <name evidence="1" type="ORF">ACFODZ_16750</name>
</gene>
<keyword evidence="2" id="KW-1185">Reference proteome</keyword>
<dbReference type="EMBL" id="JBHRTS010000011">
    <property type="protein sequence ID" value="MFC3195906.1"/>
    <property type="molecule type" value="Genomic_DNA"/>
</dbReference>
<name>A0ABV7JIK9_9GAMM</name>
<dbReference type="Proteomes" id="UP001595533">
    <property type="component" value="Unassembled WGS sequence"/>
</dbReference>